<dbReference type="RefSeq" id="WP_239137137.1">
    <property type="nucleotide sequence ID" value="NZ_BOOU01000026.1"/>
</dbReference>
<evidence type="ECO:0000256" key="5">
    <source>
        <dbReference type="ARBA" id="ARBA00023002"/>
    </source>
</evidence>
<feature type="region of interest" description="Disordered" evidence="6">
    <location>
        <begin position="330"/>
        <end position="358"/>
    </location>
</feature>
<dbReference type="InterPro" id="IPR009100">
    <property type="entry name" value="AcylCoA_DH/oxidase_NM_dom_sf"/>
</dbReference>
<dbReference type="InterPro" id="IPR013786">
    <property type="entry name" value="AcylCoA_DH/ox_N"/>
</dbReference>
<organism evidence="9 10">
    <name type="scientific">Sphaerisporangium rufum</name>
    <dbReference type="NCBI Taxonomy" id="1381558"/>
    <lineage>
        <taxon>Bacteria</taxon>
        <taxon>Bacillati</taxon>
        <taxon>Actinomycetota</taxon>
        <taxon>Actinomycetes</taxon>
        <taxon>Streptosporangiales</taxon>
        <taxon>Streptosporangiaceae</taxon>
        <taxon>Sphaerisporangium</taxon>
    </lineage>
</organism>
<evidence type="ECO:0000313" key="9">
    <source>
        <dbReference type="EMBL" id="GII76755.1"/>
    </source>
</evidence>
<feature type="compositionally biased region" description="Low complexity" evidence="6">
    <location>
        <begin position="343"/>
        <end position="352"/>
    </location>
</feature>
<evidence type="ECO:0000256" key="1">
    <source>
        <dbReference type="ARBA" id="ARBA00001974"/>
    </source>
</evidence>
<dbReference type="InterPro" id="IPR037069">
    <property type="entry name" value="AcylCoA_DH/ox_N_sf"/>
</dbReference>
<dbReference type="Proteomes" id="UP000655287">
    <property type="component" value="Unassembled WGS sequence"/>
</dbReference>
<dbReference type="GO" id="GO:0050660">
    <property type="term" value="F:flavin adenine dinucleotide binding"/>
    <property type="evidence" value="ECO:0007669"/>
    <property type="project" value="InterPro"/>
</dbReference>
<dbReference type="Pfam" id="PF02771">
    <property type="entry name" value="Acyl-CoA_dh_N"/>
    <property type="match status" value="1"/>
</dbReference>
<comment type="cofactor">
    <cofactor evidence="1">
        <name>FAD</name>
        <dbReference type="ChEBI" id="CHEBI:57692"/>
    </cofactor>
</comment>
<dbReference type="SUPFAM" id="SSF47203">
    <property type="entry name" value="Acyl-CoA dehydrogenase C-terminal domain-like"/>
    <property type="match status" value="1"/>
</dbReference>
<evidence type="ECO:0008006" key="11">
    <source>
        <dbReference type="Google" id="ProtNLM"/>
    </source>
</evidence>
<name>A0A919V3Z3_9ACTN</name>
<feature type="domain" description="Acyl-CoA dehydrogenase/oxidase N-terminal" evidence="8">
    <location>
        <begin position="85"/>
        <end position="159"/>
    </location>
</feature>
<dbReference type="Gene3D" id="1.10.540.10">
    <property type="entry name" value="Acyl-CoA dehydrogenase/oxidase, N-terminal domain"/>
    <property type="match status" value="1"/>
</dbReference>
<dbReference type="SUPFAM" id="SSF56645">
    <property type="entry name" value="Acyl-CoA dehydrogenase NM domain-like"/>
    <property type="match status" value="1"/>
</dbReference>
<dbReference type="Gene3D" id="1.20.140.10">
    <property type="entry name" value="Butyryl-CoA Dehydrogenase, subunit A, domain 3"/>
    <property type="match status" value="1"/>
</dbReference>
<evidence type="ECO:0000256" key="2">
    <source>
        <dbReference type="ARBA" id="ARBA00009347"/>
    </source>
</evidence>
<keyword evidence="10" id="KW-1185">Reference proteome</keyword>
<dbReference type="InterPro" id="IPR009075">
    <property type="entry name" value="AcylCo_DH/oxidase_C"/>
</dbReference>
<dbReference type="Pfam" id="PF00441">
    <property type="entry name" value="Acyl-CoA_dh_1"/>
    <property type="match status" value="2"/>
</dbReference>
<evidence type="ECO:0000259" key="7">
    <source>
        <dbReference type="Pfam" id="PF00441"/>
    </source>
</evidence>
<evidence type="ECO:0000256" key="6">
    <source>
        <dbReference type="SAM" id="MobiDB-lite"/>
    </source>
</evidence>
<comment type="similarity">
    <text evidence="2">Belongs to the acyl-CoA dehydrogenase family.</text>
</comment>
<sequence>MTLLYSEVEEELRSAVRDLLADRCPPAAVLAAVVTGPGMGAAVPAGSVTGAAAAPGPGPALADGAGTGAVIADGAAGSGTVGGLWPALARDIGAAGLLVPEQLGGAGATAREAAVVLEELGRAVAPVPFLTSSVLATRALLGAGTDAARELLAALAAGETVAALAVPFGTSPYAPEAAWAGRVTVAGGRLHGRVPAVAGAATAEVLLVPAGGALYAVQAADAEVEPAVSLDLTRPVAAVVLSGAPGRSVGPNLRPVRAALELGAGLLASEQLGLAEWCLATTVAYVKERRQFARPVGSFQALKHRLADLWLAVAQARAAARNAADALARAAMPETDPPPAAPAEPVSAGVTPAEPPDAVPPGAVPVTVVPVGTASAGGASVQAARAGAGAGAEVAIAVAVAQAWCGEVAVTVAEECLQLHGGIGMTWEHPLHLYLKRAKADQIALGTPGDHRAALARLADVPGPPAG</sequence>
<keyword evidence="5" id="KW-0560">Oxidoreductase</keyword>
<reference evidence="9" key="1">
    <citation type="submission" date="2021-01" db="EMBL/GenBank/DDBJ databases">
        <title>Whole genome shotgun sequence of Sphaerisporangium rufum NBRC 109079.</title>
        <authorList>
            <person name="Komaki H."/>
            <person name="Tamura T."/>
        </authorList>
    </citation>
    <scope>NUCLEOTIDE SEQUENCE</scope>
    <source>
        <strain evidence="9">NBRC 109079</strain>
    </source>
</reference>
<accession>A0A919V3Z3</accession>
<comment type="caution">
    <text evidence="9">The sequence shown here is derived from an EMBL/GenBank/DDBJ whole genome shotgun (WGS) entry which is preliminary data.</text>
</comment>
<dbReference type="GO" id="GO:0003995">
    <property type="term" value="F:acyl-CoA dehydrogenase activity"/>
    <property type="evidence" value="ECO:0007669"/>
    <property type="project" value="TreeGrafter"/>
</dbReference>
<protein>
    <recommendedName>
        <fullName evidence="11">Acyl-CoA dehydrogenase</fullName>
    </recommendedName>
</protein>
<dbReference type="AlphaFoldDB" id="A0A919V3Z3"/>
<feature type="domain" description="Acyl-CoA dehydrogenase/oxidase C-terminal" evidence="7">
    <location>
        <begin position="385"/>
        <end position="457"/>
    </location>
</feature>
<evidence type="ECO:0000259" key="8">
    <source>
        <dbReference type="Pfam" id="PF02771"/>
    </source>
</evidence>
<dbReference type="PANTHER" id="PTHR43884:SF20">
    <property type="entry name" value="ACYL-COA DEHYDROGENASE FADE28"/>
    <property type="match status" value="1"/>
</dbReference>
<evidence type="ECO:0000256" key="4">
    <source>
        <dbReference type="ARBA" id="ARBA00022827"/>
    </source>
</evidence>
<keyword evidence="4" id="KW-0274">FAD</keyword>
<proteinExistence type="inferred from homology"/>
<dbReference type="PANTHER" id="PTHR43884">
    <property type="entry name" value="ACYL-COA DEHYDROGENASE"/>
    <property type="match status" value="1"/>
</dbReference>
<dbReference type="EMBL" id="BOOU01000026">
    <property type="protein sequence ID" value="GII76755.1"/>
    <property type="molecule type" value="Genomic_DNA"/>
</dbReference>
<dbReference type="InterPro" id="IPR036250">
    <property type="entry name" value="AcylCo_DH-like_C"/>
</dbReference>
<feature type="domain" description="Acyl-CoA dehydrogenase/oxidase C-terminal" evidence="7">
    <location>
        <begin position="257"/>
        <end position="333"/>
    </location>
</feature>
<evidence type="ECO:0000313" key="10">
    <source>
        <dbReference type="Proteomes" id="UP000655287"/>
    </source>
</evidence>
<keyword evidence="3" id="KW-0285">Flavoprotein</keyword>
<evidence type="ECO:0000256" key="3">
    <source>
        <dbReference type="ARBA" id="ARBA00022630"/>
    </source>
</evidence>
<gene>
    <name evidence="9" type="ORF">Sru01_17370</name>
</gene>